<evidence type="ECO:0000256" key="1">
    <source>
        <dbReference type="SAM" id="MobiDB-lite"/>
    </source>
</evidence>
<dbReference type="PROSITE" id="PS51724">
    <property type="entry name" value="SPOR"/>
    <property type="match status" value="1"/>
</dbReference>
<feature type="region of interest" description="Disordered" evidence="1">
    <location>
        <begin position="241"/>
        <end position="274"/>
    </location>
</feature>
<organism evidence="3 4">
    <name type="scientific">Stagnimonas aquatica</name>
    <dbReference type="NCBI Taxonomy" id="2689987"/>
    <lineage>
        <taxon>Bacteria</taxon>
        <taxon>Pseudomonadati</taxon>
        <taxon>Pseudomonadota</taxon>
        <taxon>Gammaproteobacteria</taxon>
        <taxon>Nevskiales</taxon>
        <taxon>Nevskiaceae</taxon>
        <taxon>Stagnimonas</taxon>
    </lineage>
</organism>
<dbReference type="InParanoid" id="A0A3N0VKE9"/>
<comment type="caution">
    <text evidence="3">The sequence shown here is derived from an EMBL/GenBank/DDBJ whole genome shotgun (WGS) entry which is preliminary data.</text>
</comment>
<dbReference type="Pfam" id="PF05036">
    <property type="entry name" value="SPOR"/>
    <property type="match status" value="1"/>
</dbReference>
<dbReference type="EMBL" id="RJVO01000001">
    <property type="protein sequence ID" value="ROH93180.1"/>
    <property type="molecule type" value="Genomic_DNA"/>
</dbReference>
<sequence length="352" mass="36090">MPDLEKSTSQSPDATEMKPRALFALSMLLVSGATAASELQVLRVDGGVRSVRADAAVPLLPRNPVLNGDIVTLSANGRAALQLAGAGLITLARGAELQVFDTRAGVPAQGRFKLLSGTVRIDSRVGSGRVPLDIRLNVGSLKSRIYGAEALGTNDASGETLCLLAGAIEIQTSGAADARLDSPGSCLRRTPDGQVRELRLGEDQPMRLALSASEFADPTPLTTTPMATAAARSAPTPIIAPVSKPASAPPPAVPAATAATPAAAPSPATSAPATKAGGWTVVVLSLAKREAVENRSQALLDQGLPAATRQIEVKGQILYRSTVGRFSSADEARAYAKTTLADAGIQGWVAPL</sequence>
<dbReference type="GO" id="GO:0042834">
    <property type="term" value="F:peptidoglycan binding"/>
    <property type="evidence" value="ECO:0007669"/>
    <property type="project" value="InterPro"/>
</dbReference>
<keyword evidence="4" id="KW-1185">Reference proteome</keyword>
<protein>
    <submittedName>
        <fullName evidence="3">SPOR domain-containing protein</fullName>
    </submittedName>
</protein>
<evidence type="ECO:0000259" key="2">
    <source>
        <dbReference type="PROSITE" id="PS51724"/>
    </source>
</evidence>
<dbReference type="Gene3D" id="3.30.70.1070">
    <property type="entry name" value="Sporulation related repeat"/>
    <property type="match status" value="1"/>
</dbReference>
<dbReference type="AlphaFoldDB" id="A0A3N0VKE9"/>
<proteinExistence type="predicted"/>
<gene>
    <name evidence="3" type="ORF">ED208_01215</name>
</gene>
<evidence type="ECO:0000313" key="4">
    <source>
        <dbReference type="Proteomes" id="UP000282106"/>
    </source>
</evidence>
<dbReference type="InterPro" id="IPR007730">
    <property type="entry name" value="SPOR-like_dom"/>
</dbReference>
<dbReference type="Proteomes" id="UP000282106">
    <property type="component" value="Unassembled WGS sequence"/>
</dbReference>
<name>A0A3N0VKE9_9GAMM</name>
<feature type="compositionally biased region" description="Low complexity" evidence="1">
    <location>
        <begin position="254"/>
        <end position="274"/>
    </location>
</feature>
<evidence type="ECO:0000313" key="3">
    <source>
        <dbReference type="EMBL" id="ROH93180.1"/>
    </source>
</evidence>
<feature type="domain" description="SPOR" evidence="2">
    <location>
        <begin position="273"/>
        <end position="352"/>
    </location>
</feature>
<accession>A0A3N0VKE9</accession>
<dbReference type="SUPFAM" id="SSF110997">
    <property type="entry name" value="Sporulation related repeat"/>
    <property type="match status" value="1"/>
</dbReference>
<reference evidence="3 4" key="1">
    <citation type="submission" date="2018-10" db="EMBL/GenBank/DDBJ databases">
        <authorList>
            <person name="Chen W.-M."/>
        </authorList>
    </citation>
    <scope>NUCLEOTIDE SEQUENCE [LARGE SCALE GENOMIC DNA]</scope>
    <source>
        <strain evidence="3 4">THS-13</strain>
    </source>
</reference>
<dbReference type="InterPro" id="IPR036680">
    <property type="entry name" value="SPOR-like_sf"/>
</dbReference>